<name>A0AAE0XEI1_9GAST</name>
<dbReference type="InterPro" id="IPR001005">
    <property type="entry name" value="SANT/Myb"/>
</dbReference>
<dbReference type="PANTHER" id="PTHR46380">
    <property type="entry name" value="CYCLIN-D-BINDING MYB-LIKE TRANSCRIPTION FACTOR 1"/>
    <property type="match status" value="1"/>
</dbReference>
<dbReference type="SUPFAM" id="SSF46689">
    <property type="entry name" value="Homeodomain-like"/>
    <property type="match status" value="2"/>
</dbReference>
<evidence type="ECO:0000259" key="6">
    <source>
        <dbReference type="PROSITE" id="PS51294"/>
    </source>
</evidence>
<evidence type="ECO:0000313" key="8">
    <source>
        <dbReference type="Proteomes" id="UP001283361"/>
    </source>
</evidence>
<evidence type="ECO:0000313" key="7">
    <source>
        <dbReference type="EMBL" id="KAK3691021.1"/>
    </source>
</evidence>
<dbReference type="Pfam" id="PF00249">
    <property type="entry name" value="Myb_DNA-binding"/>
    <property type="match status" value="2"/>
</dbReference>
<accession>A0AAE0XEI1</accession>
<keyword evidence="8" id="KW-1185">Reference proteome</keyword>
<dbReference type="InterPro" id="IPR009057">
    <property type="entry name" value="Homeodomain-like_sf"/>
</dbReference>
<evidence type="ECO:0008006" key="9">
    <source>
        <dbReference type="Google" id="ProtNLM"/>
    </source>
</evidence>
<protein>
    <recommendedName>
        <fullName evidence="9">Cyclin-D-binding Myb-like transcription factor 1</fullName>
    </recommendedName>
</protein>
<keyword evidence="3" id="KW-0539">Nucleus</keyword>
<dbReference type="SMART" id="SM00717">
    <property type="entry name" value="SANT"/>
    <property type="match status" value="4"/>
</dbReference>
<dbReference type="PROSITE" id="PS50090">
    <property type="entry name" value="MYB_LIKE"/>
    <property type="match status" value="2"/>
</dbReference>
<evidence type="ECO:0000256" key="4">
    <source>
        <dbReference type="SAM" id="MobiDB-lite"/>
    </source>
</evidence>
<reference evidence="7" key="1">
    <citation type="journal article" date="2023" name="G3 (Bethesda)">
        <title>A reference genome for the long-term kleptoplast-retaining sea slug Elysia crispata morphotype clarki.</title>
        <authorList>
            <person name="Eastman K.E."/>
            <person name="Pendleton A.L."/>
            <person name="Shaikh M.A."/>
            <person name="Suttiyut T."/>
            <person name="Ogas R."/>
            <person name="Tomko P."/>
            <person name="Gavelis G."/>
            <person name="Widhalm J.R."/>
            <person name="Wisecaver J.H."/>
        </authorList>
    </citation>
    <scope>NUCLEOTIDE SEQUENCE</scope>
    <source>
        <strain evidence="7">ECLA1</strain>
    </source>
</reference>
<feature type="domain" description="Myb-like" evidence="5">
    <location>
        <begin position="480"/>
        <end position="525"/>
    </location>
</feature>
<evidence type="ECO:0000256" key="2">
    <source>
        <dbReference type="ARBA" id="ARBA00023125"/>
    </source>
</evidence>
<comment type="caution">
    <text evidence="7">The sequence shown here is derived from an EMBL/GenBank/DDBJ whole genome shotgun (WGS) entry which is preliminary data.</text>
</comment>
<dbReference type="Proteomes" id="UP001283361">
    <property type="component" value="Unassembled WGS sequence"/>
</dbReference>
<proteinExistence type="predicted"/>
<dbReference type="PROSITE" id="PS51294">
    <property type="entry name" value="HTH_MYB"/>
    <property type="match status" value="1"/>
</dbReference>
<dbReference type="InterPro" id="IPR051651">
    <property type="entry name" value="DMTF1_DNA-bind_reg"/>
</dbReference>
<feature type="compositionally biased region" description="Low complexity" evidence="4">
    <location>
        <begin position="239"/>
        <end position="260"/>
    </location>
</feature>
<gene>
    <name evidence="7" type="ORF">RRG08_049328</name>
</gene>
<feature type="domain" description="Myb-like" evidence="5">
    <location>
        <begin position="409"/>
        <end position="470"/>
    </location>
</feature>
<feature type="domain" description="HTH myb-type" evidence="6">
    <location>
        <begin position="409"/>
        <end position="474"/>
    </location>
</feature>
<sequence>MAPFGARYLRCPLIGPPWVIMEAVDSTLFIAEAAQVKEEHQVIDHDVSEIAAEEQGNAKVILVVQQHPSEGGEDMSQSSNDQTVAILKNDGFDVINHENGLEHQYTAEGGIRIAEIANVDDGTDHKTRENHPQLIASSSDVSSCSIQVKEEQEIAAYPQQFVILTQATEETEEAVELNDTAHPKYIKYEATNGLTYVLALQEHGDLLTQVAESTSAGSAQQSQQNPAVKKTGVGKKRLPSSSSDQSPSPLLASSQSSSRGKSSHNASVDGINQAWFTTRDDKNALHSEGLKWKQGQWTKEEVDILEDNINNYCKEHNIKDPAEVIFERSKEERKDFYRTVALGIQRPLFSVYRRVTRMYDRKNHRGKYTNTEIKSLRSLRAKHGNDWAAIGVALGRSASSVKDKCRLMKDNCNSGKWYPEEEARLAAAVHKLTGVKPSESITSGLSWAVVADQVGTRSEKQCRTKWLNYLNWKQQGGADWTREDDNLLIERVSGMNVVNDSDLDWVALSKNWASVRSPQWLRGKWWALKRHIPDYNKLSYPALLEQMKQVIYWNMKPKSGTIRQSKTDLDGSNGASMEFFKNVIPVSVGNLSDGSLSLTYCPQDEEGYQAFEVLQSWTPQILGSVAQPGADGSGEGMQGILSSDGSQIIVQALGPNQGDGIHLCGQQQVIISTAGMETHDAEESEREAMAIQVAADGLDDHATHQDLNVLTSESLHENTFTTDGEEIVTVAEFQTQVEEADQDMMSQDVFETVTSEAGNDLVMGISSPTAASLMTSLKDPILMSSSDVDCDKSHNAGLSDEID</sequence>
<comment type="subcellular location">
    <subcellularLocation>
        <location evidence="1">Nucleus</location>
    </subcellularLocation>
</comment>
<evidence type="ECO:0000256" key="3">
    <source>
        <dbReference type="ARBA" id="ARBA00023242"/>
    </source>
</evidence>
<dbReference type="AlphaFoldDB" id="A0AAE0XEI1"/>
<evidence type="ECO:0000259" key="5">
    <source>
        <dbReference type="PROSITE" id="PS50090"/>
    </source>
</evidence>
<organism evidence="7 8">
    <name type="scientific">Elysia crispata</name>
    <name type="common">lettuce slug</name>
    <dbReference type="NCBI Taxonomy" id="231223"/>
    <lineage>
        <taxon>Eukaryota</taxon>
        <taxon>Metazoa</taxon>
        <taxon>Spiralia</taxon>
        <taxon>Lophotrochozoa</taxon>
        <taxon>Mollusca</taxon>
        <taxon>Gastropoda</taxon>
        <taxon>Heterobranchia</taxon>
        <taxon>Euthyneura</taxon>
        <taxon>Panpulmonata</taxon>
        <taxon>Sacoglossa</taxon>
        <taxon>Placobranchoidea</taxon>
        <taxon>Plakobranchidae</taxon>
        <taxon>Elysia</taxon>
    </lineage>
</organism>
<feature type="compositionally biased region" description="Low complexity" evidence="4">
    <location>
        <begin position="211"/>
        <end position="227"/>
    </location>
</feature>
<dbReference type="CDD" id="cd00167">
    <property type="entry name" value="SANT"/>
    <property type="match status" value="1"/>
</dbReference>
<dbReference type="InterPro" id="IPR046775">
    <property type="entry name" value="DMTF1_N"/>
</dbReference>
<dbReference type="FunFam" id="1.10.10.60:FF:000139">
    <property type="entry name" value="cyclin-D-binding Myb-like transcription factor 1 isoform X2"/>
    <property type="match status" value="1"/>
</dbReference>
<feature type="region of interest" description="Disordered" evidence="4">
    <location>
        <begin position="211"/>
        <end position="268"/>
    </location>
</feature>
<dbReference type="InterPro" id="IPR017930">
    <property type="entry name" value="Myb_dom"/>
</dbReference>
<dbReference type="Pfam" id="PF20588">
    <property type="entry name" value="DMTF1_N"/>
    <property type="match status" value="1"/>
</dbReference>
<dbReference type="GO" id="GO:0000978">
    <property type="term" value="F:RNA polymerase II cis-regulatory region sequence-specific DNA binding"/>
    <property type="evidence" value="ECO:0007669"/>
    <property type="project" value="TreeGrafter"/>
</dbReference>
<dbReference type="Gene3D" id="1.10.10.60">
    <property type="entry name" value="Homeodomain-like"/>
    <property type="match status" value="2"/>
</dbReference>
<dbReference type="PANTHER" id="PTHR46380:SF2">
    <property type="entry name" value="CYCLIN-D-BINDING MYB-LIKE TRANSCRIPTION FACTOR 1"/>
    <property type="match status" value="1"/>
</dbReference>
<evidence type="ECO:0000256" key="1">
    <source>
        <dbReference type="ARBA" id="ARBA00004123"/>
    </source>
</evidence>
<dbReference type="GO" id="GO:0000981">
    <property type="term" value="F:DNA-binding transcription factor activity, RNA polymerase II-specific"/>
    <property type="evidence" value="ECO:0007669"/>
    <property type="project" value="TreeGrafter"/>
</dbReference>
<dbReference type="GO" id="GO:0005634">
    <property type="term" value="C:nucleus"/>
    <property type="evidence" value="ECO:0007669"/>
    <property type="project" value="UniProtKB-SubCell"/>
</dbReference>
<keyword evidence="2" id="KW-0238">DNA-binding</keyword>
<dbReference type="EMBL" id="JAWDGP010008105">
    <property type="protein sequence ID" value="KAK3691021.1"/>
    <property type="molecule type" value="Genomic_DNA"/>
</dbReference>